<organism evidence="2 3">
    <name type="scientific">Bacteroides reticulotermitis</name>
    <dbReference type="NCBI Taxonomy" id="1133319"/>
    <lineage>
        <taxon>Bacteria</taxon>
        <taxon>Pseudomonadati</taxon>
        <taxon>Bacteroidota</taxon>
        <taxon>Bacteroidia</taxon>
        <taxon>Bacteroidales</taxon>
        <taxon>Bacteroidaceae</taxon>
        <taxon>Bacteroides</taxon>
    </lineage>
</organism>
<dbReference type="SUPFAM" id="SSF51182">
    <property type="entry name" value="RmlC-like cupins"/>
    <property type="match status" value="1"/>
</dbReference>
<dbReference type="Pfam" id="PF07883">
    <property type="entry name" value="Cupin_2"/>
    <property type="match status" value="1"/>
</dbReference>
<reference evidence="2" key="1">
    <citation type="submission" date="2020-08" db="EMBL/GenBank/DDBJ databases">
        <title>Genomic Encyclopedia of Type Strains, Phase IV (KMG-IV): sequencing the most valuable type-strain genomes for metagenomic binning, comparative biology and taxonomic classification.</title>
        <authorList>
            <person name="Goeker M."/>
        </authorList>
    </citation>
    <scope>NUCLEOTIDE SEQUENCE [LARGE SCALE GENOMIC DNA]</scope>
    <source>
        <strain evidence="2">DSM 105720</strain>
    </source>
</reference>
<dbReference type="PANTHER" id="PTHR38599">
    <property type="entry name" value="CUPIN DOMAIN PROTEIN (AFU_ORTHOLOGUE AFUA_3G13620)"/>
    <property type="match status" value="1"/>
</dbReference>
<dbReference type="Gene3D" id="2.60.120.10">
    <property type="entry name" value="Jelly Rolls"/>
    <property type="match status" value="1"/>
</dbReference>
<name>A0A840D0J2_9BACE</name>
<evidence type="ECO:0000313" key="3">
    <source>
        <dbReference type="Proteomes" id="UP000560658"/>
    </source>
</evidence>
<evidence type="ECO:0000313" key="2">
    <source>
        <dbReference type="EMBL" id="MBB4045610.1"/>
    </source>
</evidence>
<gene>
    <name evidence="2" type="ORF">GGR06_003425</name>
</gene>
<dbReference type="InterPro" id="IPR014710">
    <property type="entry name" value="RmlC-like_jellyroll"/>
</dbReference>
<dbReference type="Proteomes" id="UP000560658">
    <property type="component" value="Unassembled WGS sequence"/>
</dbReference>
<dbReference type="RefSeq" id="WP_044163021.1">
    <property type="nucleotide sequence ID" value="NZ_JACIER010000016.1"/>
</dbReference>
<dbReference type="GO" id="GO:0051213">
    <property type="term" value="F:dioxygenase activity"/>
    <property type="evidence" value="ECO:0007669"/>
    <property type="project" value="UniProtKB-KW"/>
</dbReference>
<feature type="domain" description="Cupin type-2" evidence="1">
    <location>
        <begin position="31"/>
        <end position="98"/>
    </location>
</feature>
<evidence type="ECO:0000259" key="1">
    <source>
        <dbReference type="Pfam" id="PF07883"/>
    </source>
</evidence>
<accession>A0A840D0J2</accession>
<comment type="caution">
    <text evidence="2">The sequence shown here is derived from an EMBL/GenBank/DDBJ whole genome shotgun (WGS) entry which is preliminary data.</text>
</comment>
<dbReference type="AlphaFoldDB" id="A0A840D0J2"/>
<keyword evidence="3" id="KW-1185">Reference proteome</keyword>
<dbReference type="InterPro" id="IPR011051">
    <property type="entry name" value="RmlC_Cupin_sf"/>
</dbReference>
<sequence>MEKTNVTRADLLTAQLGGKQDVSKVEIKKIVIPPNGKADYHLHPCSVVGHIVSGTVLFQIEGEKEQFLCAGEAFYEPKNQPILHFDNASSSEPLVFIAYYLLEGNEELITLLPEKK</sequence>
<dbReference type="PANTHER" id="PTHR38599:SF1">
    <property type="entry name" value="CUPIN DOMAIN PROTEIN (AFU_ORTHOLOGUE AFUA_3G13620)"/>
    <property type="match status" value="1"/>
</dbReference>
<proteinExistence type="predicted"/>
<dbReference type="InterPro" id="IPR013096">
    <property type="entry name" value="Cupin_2"/>
</dbReference>
<dbReference type="EMBL" id="JACIER010000016">
    <property type="protein sequence ID" value="MBB4045610.1"/>
    <property type="molecule type" value="Genomic_DNA"/>
</dbReference>
<protein>
    <submittedName>
        <fullName evidence="2">Quercetin dioxygenase-like cupin family protein</fullName>
    </submittedName>
</protein>